<dbReference type="GO" id="GO:0005634">
    <property type="term" value="C:nucleus"/>
    <property type="evidence" value="ECO:0007669"/>
    <property type="project" value="UniProtKB-SubCell"/>
</dbReference>
<dbReference type="AlphaFoldDB" id="A0A8J5JZ47"/>
<organism evidence="4 5">
    <name type="scientific">Homarus americanus</name>
    <name type="common">American lobster</name>
    <dbReference type="NCBI Taxonomy" id="6706"/>
    <lineage>
        <taxon>Eukaryota</taxon>
        <taxon>Metazoa</taxon>
        <taxon>Ecdysozoa</taxon>
        <taxon>Arthropoda</taxon>
        <taxon>Crustacea</taxon>
        <taxon>Multicrustacea</taxon>
        <taxon>Malacostraca</taxon>
        <taxon>Eumalacostraca</taxon>
        <taxon>Eucarida</taxon>
        <taxon>Decapoda</taxon>
        <taxon>Pleocyemata</taxon>
        <taxon>Astacidea</taxon>
        <taxon>Nephropoidea</taxon>
        <taxon>Nephropidae</taxon>
        <taxon>Homarus</taxon>
    </lineage>
</organism>
<keyword evidence="4" id="KW-0238">DNA-binding</keyword>
<feature type="region of interest" description="Disordered" evidence="2">
    <location>
        <begin position="244"/>
        <end position="269"/>
    </location>
</feature>
<feature type="domain" description="HTH psq-type" evidence="3">
    <location>
        <begin position="35"/>
        <end position="76"/>
    </location>
</feature>
<dbReference type="InterPro" id="IPR009057">
    <property type="entry name" value="Homeodomain-like_sf"/>
</dbReference>
<dbReference type="GO" id="GO:0003677">
    <property type="term" value="F:DNA binding"/>
    <property type="evidence" value="ECO:0007669"/>
    <property type="project" value="UniProtKB-KW"/>
</dbReference>
<name>A0A8J5JZ47_HOMAM</name>
<gene>
    <name evidence="4" type="ORF">Hamer_G005488</name>
</gene>
<dbReference type="SUPFAM" id="SSF46689">
    <property type="entry name" value="Homeodomain-like"/>
    <property type="match status" value="1"/>
</dbReference>
<dbReference type="EMBL" id="JAHLQT010021845">
    <property type="protein sequence ID" value="KAG7167145.1"/>
    <property type="molecule type" value="Genomic_DNA"/>
</dbReference>
<reference evidence="4" key="1">
    <citation type="journal article" date="2021" name="Sci. Adv.">
        <title>The American lobster genome reveals insights on longevity, neural, and immune adaptations.</title>
        <authorList>
            <person name="Polinski J.M."/>
            <person name="Zimin A.V."/>
            <person name="Clark K.F."/>
            <person name="Kohn A.B."/>
            <person name="Sadowski N."/>
            <person name="Timp W."/>
            <person name="Ptitsyn A."/>
            <person name="Khanna P."/>
            <person name="Romanova D.Y."/>
            <person name="Williams P."/>
            <person name="Greenwood S.J."/>
            <person name="Moroz L.L."/>
            <person name="Walt D.R."/>
            <person name="Bodnar A.G."/>
        </authorList>
    </citation>
    <scope>NUCLEOTIDE SEQUENCE</scope>
    <source>
        <strain evidence="4">GMGI-L3</strain>
    </source>
</reference>
<accession>A0A8J5JZ47</accession>
<evidence type="ECO:0000313" key="4">
    <source>
        <dbReference type="EMBL" id="KAG7167145.1"/>
    </source>
</evidence>
<evidence type="ECO:0000259" key="3">
    <source>
        <dbReference type="Pfam" id="PF04218"/>
    </source>
</evidence>
<feature type="compositionally biased region" description="Low complexity" evidence="2">
    <location>
        <begin position="251"/>
        <end position="265"/>
    </location>
</feature>
<comment type="caution">
    <text evidence="4">The sequence shown here is derived from an EMBL/GenBank/DDBJ whole genome shotgun (WGS) entry which is preliminary data.</text>
</comment>
<evidence type="ECO:0000313" key="5">
    <source>
        <dbReference type="Proteomes" id="UP000747542"/>
    </source>
</evidence>
<evidence type="ECO:0000256" key="2">
    <source>
        <dbReference type="SAM" id="MobiDB-lite"/>
    </source>
</evidence>
<sequence length="341" mass="38571">MSEVHNVNVGSGFGGNDGQKAKLDYRKEVKKRKYTHEMKREMLEMIKSGASTCEIMHRFNCPKSTIRSLKKNKKILTASVNVFSRFSSSRTFSGTSQRNLLLVITEHYLHKQNSDSDQALPANQEEMVDDLTPSTSPPCNREVLSVSMTIEELLEEDKEQEEQQPTQENDVKPDEPTTRQLTELLTNIARLGELLEEYDTRPHPRNLMCPALDKGDDDGTTDDDIEVLGDLLVEELPQDFEGFDAEVRGGSSNQPSLPQNPSTSPVKHFTNSIKCQAKVKQSRTRQWPGDQSQPALLLELISMLRSPLHSIFGIPKEEDVSDDDQIRLLATYPTKPWIQVF</sequence>
<feature type="region of interest" description="Disordered" evidence="2">
    <location>
        <begin position="156"/>
        <end position="178"/>
    </location>
</feature>
<dbReference type="Gene3D" id="1.10.10.60">
    <property type="entry name" value="Homeodomain-like"/>
    <property type="match status" value="1"/>
</dbReference>
<evidence type="ECO:0000256" key="1">
    <source>
        <dbReference type="ARBA" id="ARBA00004123"/>
    </source>
</evidence>
<dbReference type="InterPro" id="IPR007889">
    <property type="entry name" value="HTH_Psq"/>
</dbReference>
<keyword evidence="5" id="KW-1185">Reference proteome</keyword>
<dbReference type="Proteomes" id="UP000747542">
    <property type="component" value="Unassembled WGS sequence"/>
</dbReference>
<dbReference type="Pfam" id="PF04218">
    <property type="entry name" value="CENP-B_N"/>
    <property type="match status" value="1"/>
</dbReference>
<protein>
    <submittedName>
        <fullName evidence="4">Putative CENP-B N-terminal DNA-binding domain-containing protein 1</fullName>
    </submittedName>
</protein>
<proteinExistence type="predicted"/>
<comment type="subcellular location">
    <subcellularLocation>
        <location evidence="1">Nucleus</location>
    </subcellularLocation>
</comment>